<comment type="subunit">
    <text evidence="2">Homodimer.</text>
</comment>
<dbReference type="InterPro" id="IPR012674">
    <property type="entry name" value="Calycin"/>
</dbReference>
<keyword evidence="2" id="KW-0449">Lipoprotein</keyword>
<dbReference type="EMBL" id="VFIY01000016">
    <property type="protein sequence ID" value="TPD58965.1"/>
    <property type="molecule type" value="Genomic_DNA"/>
</dbReference>
<evidence type="ECO:0000313" key="4">
    <source>
        <dbReference type="EMBL" id="TPD58965.1"/>
    </source>
</evidence>
<comment type="caution">
    <text evidence="4">The sequence shown here is derived from an EMBL/GenBank/DDBJ whole genome shotgun (WGS) entry which is preliminary data.</text>
</comment>
<dbReference type="InterPro" id="IPR022271">
    <property type="entry name" value="Lipocalin_ApoD"/>
</dbReference>
<dbReference type="PRINTS" id="PR01171">
    <property type="entry name" value="BCTLIPOCALIN"/>
</dbReference>
<sequence length="180" mass="20586">MFGFILSSPLARAEQDLPVVPHVDLERYLGTWYEIARIEHSFQKGCLNSTAEYSLRDDGDIRVVNSCDKAGQEERDVATARAWVTDRESNAKLRVQFVLTGLKLNFLSGRYWIIALGEDYDYAMIGEPGRNYLWILSRTPMMDPDLRDRLVNRASELGFDVDRLVYNEQIVGSQTSEDIS</sequence>
<dbReference type="CDD" id="cd19438">
    <property type="entry name" value="lipocalin_Blc-like"/>
    <property type="match status" value="1"/>
</dbReference>
<protein>
    <recommendedName>
        <fullName evidence="2">Outer membrane lipoprotein Blc</fullName>
    </recommendedName>
</protein>
<keyword evidence="2" id="KW-0472">Membrane</keyword>
<name>A0A501PFK6_9PROT</name>
<dbReference type="PROSITE" id="PS00213">
    <property type="entry name" value="LIPOCALIN"/>
    <property type="match status" value="1"/>
</dbReference>
<dbReference type="Proteomes" id="UP000319148">
    <property type="component" value="Unassembled WGS sequence"/>
</dbReference>
<dbReference type="PANTHER" id="PTHR10612">
    <property type="entry name" value="APOLIPOPROTEIN D"/>
    <property type="match status" value="1"/>
</dbReference>
<keyword evidence="2" id="KW-0998">Cell outer membrane</keyword>
<keyword evidence="2" id="KW-0446">Lipid-binding</keyword>
<evidence type="ECO:0000259" key="3">
    <source>
        <dbReference type="Pfam" id="PF08212"/>
    </source>
</evidence>
<evidence type="ECO:0000313" key="5">
    <source>
        <dbReference type="Proteomes" id="UP000319148"/>
    </source>
</evidence>
<dbReference type="Gene3D" id="2.40.128.20">
    <property type="match status" value="1"/>
</dbReference>
<dbReference type="SUPFAM" id="SSF50814">
    <property type="entry name" value="Lipocalins"/>
    <property type="match status" value="1"/>
</dbReference>
<comment type="subcellular location">
    <subcellularLocation>
        <location evidence="2">Cell outer membrane</location>
    </subcellularLocation>
</comment>
<accession>A0A501PFK6</accession>
<dbReference type="GO" id="GO:0008289">
    <property type="term" value="F:lipid binding"/>
    <property type="evidence" value="ECO:0007669"/>
    <property type="project" value="UniProtKB-UniRule"/>
</dbReference>
<comment type="similarity">
    <text evidence="1 2">Belongs to the calycin superfamily. Lipocalin family.</text>
</comment>
<proteinExistence type="inferred from homology"/>
<comment type="function">
    <text evidence="2">Involved in the storage or transport of lipids necessary for membrane maintenance under stressful conditions. Displays a binding preference for lysophospholipids.</text>
</comment>
<evidence type="ECO:0000256" key="2">
    <source>
        <dbReference type="PIRNR" id="PIRNR036893"/>
    </source>
</evidence>
<organism evidence="4 5">
    <name type="scientific">Emcibacter nanhaiensis</name>
    <dbReference type="NCBI Taxonomy" id="1505037"/>
    <lineage>
        <taxon>Bacteria</taxon>
        <taxon>Pseudomonadati</taxon>
        <taxon>Pseudomonadota</taxon>
        <taxon>Alphaproteobacteria</taxon>
        <taxon>Emcibacterales</taxon>
        <taxon>Emcibacteraceae</taxon>
        <taxon>Emcibacter</taxon>
    </lineage>
</organism>
<feature type="domain" description="Lipocalin/cytosolic fatty-acid binding" evidence="3">
    <location>
        <begin position="23"/>
        <end position="169"/>
    </location>
</feature>
<reference evidence="5" key="1">
    <citation type="submission" date="2019-06" db="EMBL/GenBank/DDBJ databases">
        <title>The complete genome of Emcibacter congregatus ZYLT.</title>
        <authorList>
            <person name="Zhao Z."/>
        </authorList>
    </citation>
    <scope>NUCLEOTIDE SEQUENCE [LARGE SCALE GENOMIC DNA]</scope>
    <source>
        <strain evidence="5">MCCC 1A06723</strain>
    </source>
</reference>
<dbReference type="OrthoDB" id="594739at2"/>
<dbReference type="InterPro" id="IPR047202">
    <property type="entry name" value="Lipocalin_Blc-like_dom"/>
</dbReference>
<dbReference type="GO" id="GO:0009279">
    <property type="term" value="C:cell outer membrane"/>
    <property type="evidence" value="ECO:0007669"/>
    <property type="project" value="UniProtKB-SubCell"/>
</dbReference>
<evidence type="ECO:0000256" key="1">
    <source>
        <dbReference type="ARBA" id="ARBA00006889"/>
    </source>
</evidence>
<dbReference type="InterPro" id="IPR000566">
    <property type="entry name" value="Lipocln_cytosolic_FA-bd_dom"/>
</dbReference>
<dbReference type="PANTHER" id="PTHR10612:SF34">
    <property type="entry name" value="APOLIPOPROTEIN D"/>
    <property type="match status" value="1"/>
</dbReference>
<gene>
    <name evidence="4" type="ORF">FIV46_13590</name>
</gene>
<dbReference type="Pfam" id="PF08212">
    <property type="entry name" value="Lipocalin_2"/>
    <property type="match status" value="1"/>
</dbReference>
<dbReference type="InterPro" id="IPR022272">
    <property type="entry name" value="Lipocalin_CS"/>
</dbReference>
<dbReference type="InterPro" id="IPR002446">
    <property type="entry name" value="Lipocalin_bac"/>
</dbReference>
<dbReference type="PIRSF" id="PIRSF036893">
    <property type="entry name" value="Lipocalin_ApoD"/>
    <property type="match status" value="1"/>
</dbReference>
<dbReference type="GO" id="GO:0006950">
    <property type="term" value="P:response to stress"/>
    <property type="evidence" value="ECO:0007669"/>
    <property type="project" value="UniProtKB-ARBA"/>
</dbReference>
<dbReference type="AlphaFoldDB" id="A0A501PFK6"/>
<keyword evidence="5" id="KW-1185">Reference proteome</keyword>